<feature type="domain" description="Glycosyltransferase RgtA/B/C/D-like" evidence="9">
    <location>
        <begin position="71"/>
        <end position="191"/>
    </location>
</feature>
<feature type="transmembrane region" description="Helical" evidence="8">
    <location>
        <begin position="217"/>
        <end position="238"/>
    </location>
</feature>
<feature type="transmembrane region" description="Helical" evidence="8">
    <location>
        <begin position="345"/>
        <end position="367"/>
    </location>
</feature>
<evidence type="ECO:0000256" key="5">
    <source>
        <dbReference type="ARBA" id="ARBA00022692"/>
    </source>
</evidence>
<gene>
    <name evidence="10" type="ORF">COV30_01785</name>
</gene>
<protein>
    <recommendedName>
        <fullName evidence="9">Glycosyltransferase RgtA/B/C/D-like domain-containing protein</fullName>
    </recommendedName>
</protein>
<dbReference type="AlphaFoldDB" id="A0A2H0R5X7"/>
<feature type="transmembrane region" description="Helical" evidence="8">
    <location>
        <begin position="164"/>
        <end position="197"/>
    </location>
</feature>
<organism evidence="10 11">
    <name type="scientific">Candidatus Yanofskybacteria bacterium CG10_big_fil_rev_8_21_14_0_10_37_15</name>
    <dbReference type="NCBI Taxonomy" id="1975097"/>
    <lineage>
        <taxon>Bacteria</taxon>
        <taxon>Candidatus Yanofskyibacteriota</taxon>
    </lineage>
</organism>
<keyword evidence="5 8" id="KW-0812">Transmembrane</keyword>
<proteinExistence type="predicted"/>
<comment type="caution">
    <text evidence="10">The sequence shown here is derived from an EMBL/GenBank/DDBJ whole genome shotgun (WGS) entry which is preliminary data.</text>
</comment>
<feature type="transmembrane region" description="Helical" evidence="8">
    <location>
        <begin position="85"/>
        <end position="104"/>
    </location>
</feature>
<evidence type="ECO:0000313" key="11">
    <source>
        <dbReference type="Proteomes" id="UP000230208"/>
    </source>
</evidence>
<feature type="transmembrane region" description="Helical" evidence="8">
    <location>
        <begin position="9"/>
        <end position="26"/>
    </location>
</feature>
<evidence type="ECO:0000256" key="7">
    <source>
        <dbReference type="ARBA" id="ARBA00023136"/>
    </source>
</evidence>
<accession>A0A2H0R5X7</accession>
<evidence type="ECO:0000313" key="10">
    <source>
        <dbReference type="EMBL" id="PIR41903.1"/>
    </source>
</evidence>
<evidence type="ECO:0000256" key="8">
    <source>
        <dbReference type="SAM" id="Phobius"/>
    </source>
</evidence>
<keyword evidence="6 8" id="KW-1133">Transmembrane helix</keyword>
<name>A0A2H0R5X7_9BACT</name>
<evidence type="ECO:0000256" key="6">
    <source>
        <dbReference type="ARBA" id="ARBA00022989"/>
    </source>
</evidence>
<evidence type="ECO:0000256" key="1">
    <source>
        <dbReference type="ARBA" id="ARBA00004651"/>
    </source>
</evidence>
<dbReference type="PANTHER" id="PTHR33908">
    <property type="entry name" value="MANNOSYLTRANSFERASE YKCB-RELATED"/>
    <property type="match status" value="1"/>
</dbReference>
<keyword evidence="3" id="KW-0328">Glycosyltransferase</keyword>
<dbReference type="Proteomes" id="UP000230208">
    <property type="component" value="Unassembled WGS sequence"/>
</dbReference>
<dbReference type="GO" id="GO:0005886">
    <property type="term" value="C:plasma membrane"/>
    <property type="evidence" value="ECO:0007669"/>
    <property type="project" value="UniProtKB-SubCell"/>
</dbReference>
<dbReference type="InterPro" id="IPR038731">
    <property type="entry name" value="RgtA/B/C-like"/>
</dbReference>
<keyword evidence="7 8" id="KW-0472">Membrane</keyword>
<evidence type="ECO:0000259" key="9">
    <source>
        <dbReference type="Pfam" id="PF13231"/>
    </source>
</evidence>
<evidence type="ECO:0000256" key="4">
    <source>
        <dbReference type="ARBA" id="ARBA00022679"/>
    </source>
</evidence>
<dbReference type="EMBL" id="PCXP01000019">
    <property type="protein sequence ID" value="PIR41903.1"/>
    <property type="molecule type" value="Genomic_DNA"/>
</dbReference>
<evidence type="ECO:0000256" key="3">
    <source>
        <dbReference type="ARBA" id="ARBA00022676"/>
    </source>
</evidence>
<evidence type="ECO:0000256" key="2">
    <source>
        <dbReference type="ARBA" id="ARBA00022475"/>
    </source>
</evidence>
<dbReference type="GO" id="GO:0009103">
    <property type="term" value="P:lipopolysaccharide biosynthetic process"/>
    <property type="evidence" value="ECO:0007669"/>
    <property type="project" value="UniProtKB-ARBA"/>
</dbReference>
<feature type="transmembrane region" description="Helical" evidence="8">
    <location>
        <begin position="398"/>
        <end position="417"/>
    </location>
</feature>
<reference evidence="10 11" key="1">
    <citation type="submission" date="2017-09" db="EMBL/GenBank/DDBJ databases">
        <title>Depth-based differentiation of microbial function through sediment-hosted aquifers and enrichment of novel symbionts in the deep terrestrial subsurface.</title>
        <authorList>
            <person name="Probst A.J."/>
            <person name="Ladd B."/>
            <person name="Jarett J.K."/>
            <person name="Geller-Mcgrath D.E."/>
            <person name="Sieber C.M."/>
            <person name="Emerson J.B."/>
            <person name="Anantharaman K."/>
            <person name="Thomas B.C."/>
            <person name="Malmstrom R."/>
            <person name="Stieglmeier M."/>
            <person name="Klingl A."/>
            <person name="Woyke T."/>
            <person name="Ryan C.M."/>
            <person name="Banfield J.F."/>
        </authorList>
    </citation>
    <scope>NUCLEOTIDE SEQUENCE [LARGE SCALE GENOMIC DNA]</scope>
    <source>
        <strain evidence="10">CG10_big_fil_rev_8_21_14_0_10_37_15</strain>
    </source>
</reference>
<dbReference type="PANTHER" id="PTHR33908:SF11">
    <property type="entry name" value="MEMBRANE PROTEIN"/>
    <property type="match status" value="1"/>
</dbReference>
<feature type="transmembrane region" description="Helical" evidence="8">
    <location>
        <begin position="133"/>
        <end position="152"/>
    </location>
</feature>
<comment type="subcellular location">
    <subcellularLocation>
        <location evidence="1">Cell membrane</location>
        <topology evidence="1">Multi-pass membrane protein</topology>
    </subcellularLocation>
</comment>
<feature type="transmembrane region" description="Helical" evidence="8">
    <location>
        <begin position="316"/>
        <end position="338"/>
    </location>
</feature>
<keyword evidence="2" id="KW-1003">Cell membrane</keyword>
<dbReference type="InterPro" id="IPR050297">
    <property type="entry name" value="LipidA_mod_glycosyltrf_83"/>
</dbReference>
<keyword evidence="4" id="KW-0808">Transferase</keyword>
<sequence>MRKIKKQEILIFLIIIGIAAFFRLYQLDKFPPGLYPDEAMNGNNALEAIDTGNYEIFYPENNGREGLFINIQALSLKIFGNKTEALRIVSSILGIFTVIGLYLLTKQLYDWRMASLASFMLAVSFWHVNFSRIGFRAIMLPFVLVFGFYFIWRGLKHLHKFDFFMAGIFAGLGFHTYISYRIAPLIGVLLFINYWFYLKKDFSHQDYEHARNKLLQGFALSFIVMFIVALPLGLHFLIQPDDFFGRSSGISVFSAANPLKSLGESIVGTLGMFNFYGDFNQRHNIAGAPMLHWTLGIFFLVGFIKEIGHWLKRKHGHFSTLHTFLISWFFIMLVPGFISLEAPHALRTIGVLPVVMIFTARGMWWIFNKLSDWYEANDPPSSENFNGTNFHSRQERHIVVALVLTMFLFSIGFVEYWRYFKIWGPDQATASAFNQNYAKLADIINQSPANLKKYIVVNAEGTLVNNIPVPSQTIMFLTDTYSSKKQEQKNIFYLSSEEFKKMNLGRNDLVFYLEK</sequence>
<feature type="transmembrane region" description="Helical" evidence="8">
    <location>
        <begin position="285"/>
        <end position="304"/>
    </location>
</feature>
<dbReference type="GO" id="GO:0016763">
    <property type="term" value="F:pentosyltransferase activity"/>
    <property type="evidence" value="ECO:0007669"/>
    <property type="project" value="TreeGrafter"/>
</dbReference>
<dbReference type="Pfam" id="PF13231">
    <property type="entry name" value="PMT_2"/>
    <property type="match status" value="1"/>
</dbReference>